<accession>A0A9P4LJZ1</accession>
<dbReference type="OrthoDB" id="2130735at2759"/>
<comment type="caution">
    <text evidence="2">The sequence shown here is derived from an EMBL/GenBank/DDBJ whole genome shotgun (WGS) entry which is preliminary data.</text>
</comment>
<reference evidence="2" key="1">
    <citation type="journal article" date="2020" name="Stud. Mycol.">
        <title>101 Dothideomycetes genomes: a test case for predicting lifestyles and emergence of pathogens.</title>
        <authorList>
            <person name="Haridas S."/>
            <person name="Albert R."/>
            <person name="Binder M."/>
            <person name="Bloem J."/>
            <person name="Labutti K."/>
            <person name="Salamov A."/>
            <person name="Andreopoulos B."/>
            <person name="Baker S."/>
            <person name="Barry K."/>
            <person name="Bills G."/>
            <person name="Bluhm B."/>
            <person name="Cannon C."/>
            <person name="Castanera R."/>
            <person name="Culley D."/>
            <person name="Daum C."/>
            <person name="Ezra D."/>
            <person name="Gonzalez J."/>
            <person name="Henrissat B."/>
            <person name="Kuo A."/>
            <person name="Liang C."/>
            <person name="Lipzen A."/>
            <person name="Lutzoni F."/>
            <person name="Magnuson J."/>
            <person name="Mondo S."/>
            <person name="Nolan M."/>
            <person name="Ohm R."/>
            <person name="Pangilinan J."/>
            <person name="Park H.-J."/>
            <person name="Ramirez L."/>
            <person name="Alfaro M."/>
            <person name="Sun H."/>
            <person name="Tritt A."/>
            <person name="Yoshinaga Y."/>
            <person name="Zwiers L.-H."/>
            <person name="Turgeon B."/>
            <person name="Goodwin S."/>
            <person name="Spatafora J."/>
            <person name="Crous P."/>
            <person name="Grigoriev I."/>
        </authorList>
    </citation>
    <scope>NUCLEOTIDE SEQUENCE</scope>
    <source>
        <strain evidence="2">CBS 110217</strain>
    </source>
</reference>
<evidence type="ECO:0000313" key="3">
    <source>
        <dbReference type="Proteomes" id="UP000799777"/>
    </source>
</evidence>
<proteinExistence type="predicted"/>
<dbReference type="AlphaFoldDB" id="A0A9P4LJZ1"/>
<dbReference type="InterPro" id="IPR036278">
    <property type="entry name" value="Sialidase_sf"/>
</dbReference>
<evidence type="ECO:0000313" key="2">
    <source>
        <dbReference type="EMBL" id="KAF2026534.1"/>
    </source>
</evidence>
<organism evidence="2 3">
    <name type="scientific">Setomelanomma holmii</name>
    <dbReference type="NCBI Taxonomy" id="210430"/>
    <lineage>
        <taxon>Eukaryota</taxon>
        <taxon>Fungi</taxon>
        <taxon>Dikarya</taxon>
        <taxon>Ascomycota</taxon>
        <taxon>Pezizomycotina</taxon>
        <taxon>Dothideomycetes</taxon>
        <taxon>Pleosporomycetidae</taxon>
        <taxon>Pleosporales</taxon>
        <taxon>Pleosporineae</taxon>
        <taxon>Phaeosphaeriaceae</taxon>
        <taxon>Setomelanomma</taxon>
    </lineage>
</organism>
<dbReference type="EMBL" id="ML978241">
    <property type="protein sequence ID" value="KAF2026534.1"/>
    <property type="molecule type" value="Genomic_DNA"/>
</dbReference>
<feature type="chain" id="PRO_5040139317" evidence="1">
    <location>
        <begin position="20"/>
        <end position="262"/>
    </location>
</feature>
<dbReference type="PANTHER" id="PTHR38792">
    <property type="entry name" value="BNR/ASP-BOX REPEAT DOMAIN PROTEIN (AFU_ORTHOLOGUE AFUA_7G06430)-RELATED"/>
    <property type="match status" value="1"/>
</dbReference>
<dbReference type="Proteomes" id="UP000799777">
    <property type="component" value="Unassembled WGS sequence"/>
</dbReference>
<dbReference type="PANTHER" id="PTHR38792:SF3">
    <property type="entry name" value="BNR_ASP-BOX REPEAT DOMAIN PROTEIN (AFU_ORTHOLOGUE AFUA_7G06430)-RELATED"/>
    <property type="match status" value="1"/>
</dbReference>
<feature type="signal peptide" evidence="1">
    <location>
        <begin position="1"/>
        <end position="19"/>
    </location>
</feature>
<name>A0A9P4LJZ1_9PLEO</name>
<sequence>MRVQLFFLAVLLFAFVVKAQWDDPDDPDDPDNDDPDDGWPHFANVTIYQPDDSTHHLTCPRTESLPNNTIFVVWNDVEQTNSTLQVYSSTNNGFSWYPHGTGSWSSETSVTLLVINAVNAKSTNIELYATWDQGMTWEFVRRIAEGRAVGSKDAGTPSMLFYDNHLTSTVDMWDTWDTAIDAVASNTTTDQMGTASAAEVALGEGQWRVIPTVAGRAYGREIRAVPNDKRALRITGGSEGKTDASDVLMTIIDLEKALAVAV</sequence>
<keyword evidence="3" id="KW-1185">Reference proteome</keyword>
<dbReference type="SUPFAM" id="SSF50939">
    <property type="entry name" value="Sialidases"/>
    <property type="match status" value="1"/>
</dbReference>
<dbReference type="Gene3D" id="2.120.10.10">
    <property type="match status" value="1"/>
</dbReference>
<protein>
    <submittedName>
        <fullName evidence="2">Uncharacterized protein</fullName>
    </submittedName>
</protein>
<keyword evidence="1" id="KW-0732">Signal</keyword>
<gene>
    <name evidence="2" type="ORF">EK21DRAFT_103152</name>
</gene>
<evidence type="ECO:0000256" key="1">
    <source>
        <dbReference type="SAM" id="SignalP"/>
    </source>
</evidence>